<keyword evidence="1 2" id="KW-0238">DNA-binding</keyword>
<reference evidence="5" key="1">
    <citation type="journal article" date="2019" name="Int. J. Syst. Evol. Microbiol.">
        <title>The Global Catalogue of Microorganisms (GCM) 10K type strain sequencing project: providing services to taxonomists for standard genome sequencing and annotation.</title>
        <authorList>
            <consortium name="The Broad Institute Genomics Platform"/>
            <consortium name="The Broad Institute Genome Sequencing Center for Infectious Disease"/>
            <person name="Wu L."/>
            <person name="Ma J."/>
        </authorList>
    </citation>
    <scope>NUCLEOTIDE SEQUENCE [LARGE SCALE GENOMIC DNA]</scope>
    <source>
        <strain evidence="5">NBRC 109019</strain>
    </source>
</reference>
<dbReference type="Gene3D" id="1.10.10.60">
    <property type="entry name" value="Homeodomain-like"/>
    <property type="match status" value="1"/>
</dbReference>
<dbReference type="InterPro" id="IPR001647">
    <property type="entry name" value="HTH_TetR"/>
</dbReference>
<evidence type="ECO:0000259" key="3">
    <source>
        <dbReference type="PROSITE" id="PS50977"/>
    </source>
</evidence>
<evidence type="ECO:0000313" key="4">
    <source>
        <dbReference type="EMBL" id="BDZ55239.1"/>
    </source>
</evidence>
<organism evidence="4 5">
    <name type="scientific">Agromyces marinus</name>
    <dbReference type="NCBI Taxonomy" id="1389020"/>
    <lineage>
        <taxon>Bacteria</taxon>
        <taxon>Bacillati</taxon>
        <taxon>Actinomycetota</taxon>
        <taxon>Actinomycetes</taxon>
        <taxon>Micrococcales</taxon>
        <taxon>Microbacteriaceae</taxon>
        <taxon>Agromyces</taxon>
    </lineage>
</organism>
<dbReference type="InterPro" id="IPR009057">
    <property type="entry name" value="Homeodomain-like_sf"/>
</dbReference>
<evidence type="ECO:0000256" key="1">
    <source>
        <dbReference type="ARBA" id="ARBA00023125"/>
    </source>
</evidence>
<accession>A0ABM8H374</accession>
<dbReference type="SUPFAM" id="SSF46689">
    <property type="entry name" value="Homeodomain-like"/>
    <property type="match status" value="1"/>
</dbReference>
<evidence type="ECO:0000313" key="5">
    <source>
        <dbReference type="Proteomes" id="UP001321477"/>
    </source>
</evidence>
<evidence type="ECO:0000256" key="2">
    <source>
        <dbReference type="PROSITE-ProRule" id="PRU00335"/>
    </source>
</evidence>
<dbReference type="EMBL" id="AP027734">
    <property type="protein sequence ID" value="BDZ55239.1"/>
    <property type="molecule type" value="Genomic_DNA"/>
</dbReference>
<dbReference type="PROSITE" id="PS50977">
    <property type="entry name" value="HTH_TETR_2"/>
    <property type="match status" value="1"/>
</dbReference>
<proteinExistence type="predicted"/>
<dbReference type="Pfam" id="PF00440">
    <property type="entry name" value="TetR_N"/>
    <property type="match status" value="1"/>
</dbReference>
<sequence>MTTAADRRTSKRERTLAALIEHGLDLFERQGYEATTVAQIARAAG</sequence>
<dbReference type="RefSeq" id="WP_286329005.1">
    <property type="nucleotide sequence ID" value="NZ_AP027734.1"/>
</dbReference>
<keyword evidence="5" id="KW-1185">Reference proteome</keyword>
<name>A0ABM8H374_9MICO</name>
<feature type="domain" description="HTH tetR-type" evidence="3">
    <location>
        <begin position="13"/>
        <end position="45"/>
    </location>
</feature>
<protein>
    <recommendedName>
        <fullName evidence="3">HTH tetR-type domain-containing protein</fullName>
    </recommendedName>
</protein>
<dbReference type="Proteomes" id="UP001321477">
    <property type="component" value="Chromosome"/>
</dbReference>
<gene>
    <name evidence="4" type="ORF">GCM10025870_23120</name>
</gene>
<comment type="caution">
    <text evidence="2">Lacks conserved residue(s) required for the propagation of feature annotation.</text>
</comment>